<dbReference type="RefSeq" id="WP_236097566.1">
    <property type="nucleotide sequence ID" value="NZ_JAKGUD010000001.1"/>
</dbReference>
<feature type="compositionally biased region" description="Basic and acidic residues" evidence="1">
    <location>
        <begin position="19"/>
        <end position="51"/>
    </location>
</feature>
<evidence type="ECO:0000313" key="3">
    <source>
        <dbReference type="Proteomes" id="UP001200430"/>
    </source>
</evidence>
<evidence type="ECO:0000313" key="2">
    <source>
        <dbReference type="EMBL" id="MCF4141235.1"/>
    </source>
</evidence>
<gene>
    <name evidence="2" type="ORF">L2W38_00175</name>
</gene>
<dbReference type="Proteomes" id="UP001200430">
    <property type="component" value="Unassembled WGS sequence"/>
</dbReference>
<proteinExistence type="predicted"/>
<accession>A0ABS9EJ60</accession>
<name>A0ABS9EJ60_9BACT</name>
<protein>
    <submittedName>
        <fullName evidence="2">Uncharacterized protein</fullName>
    </submittedName>
</protein>
<feature type="compositionally biased region" description="Basic and acidic residues" evidence="1">
    <location>
        <begin position="1"/>
        <end position="12"/>
    </location>
</feature>
<reference evidence="2 3" key="1">
    <citation type="submission" date="2022-01" db="EMBL/GenBank/DDBJ databases">
        <title>Dethiosulfovibrio faecalis sp. nov., a novel proteolytic, non-sulfur-reducing bacterium isolated from a marine aquaculture solid waste bioreactor.</title>
        <authorList>
            <person name="Grabowski S."/>
            <person name="Apolinario E."/>
            <person name="Schneider N."/>
            <person name="Marshall C.W."/>
            <person name="Sowers K.R."/>
        </authorList>
    </citation>
    <scope>NUCLEOTIDE SEQUENCE [LARGE SCALE GENOMIC DNA]</scope>
    <source>
        <strain evidence="2 3">DSM 12537</strain>
    </source>
</reference>
<comment type="caution">
    <text evidence="2">The sequence shown here is derived from an EMBL/GenBank/DDBJ whole genome shotgun (WGS) entry which is preliminary data.</text>
</comment>
<dbReference type="EMBL" id="JAKGUD010000001">
    <property type="protein sequence ID" value="MCF4141235.1"/>
    <property type="molecule type" value="Genomic_DNA"/>
</dbReference>
<feature type="region of interest" description="Disordered" evidence="1">
    <location>
        <begin position="1"/>
        <end position="51"/>
    </location>
</feature>
<keyword evidence="3" id="KW-1185">Reference proteome</keyword>
<evidence type="ECO:0000256" key="1">
    <source>
        <dbReference type="SAM" id="MobiDB-lite"/>
    </source>
</evidence>
<sequence>MADGTENWRSEDYFDGGDDPFRFLRDDEINKRSGISRDEKREKGAPSSRRD</sequence>
<organism evidence="2 3">
    <name type="scientific">Dethiosulfovibrio marinus</name>
    <dbReference type="NCBI Taxonomy" id="133532"/>
    <lineage>
        <taxon>Bacteria</taxon>
        <taxon>Thermotogati</taxon>
        <taxon>Synergistota</taxon>
        <taxon>Synergistia</taxon>
        <taxon>Synergistales</taxon>
        <taxon>Dethiosulfovibrionaceae</taxon>
        <taxon>Dethiosulfovibrio</taxon>
    </lineage>
</organism>